<dbReference type="EnsemblMetazoa" id="SMAR001742-RA">
    <property type="protein sequence ID" value="SMAR001742-PA"/>
    <property type="gene ID" value="SMAR001742"/>
</dbReference>
<dbReference type="AlphaFoldDB" id="T1ILB9"/>
<protein>
    <submittedName>
        <fullName evidence="1">Uncharacterized protein</fullName>
    </submittedName>
</protein>
<dbReference type="EMBL" id="JH430785">
    <property type="status" value="NOT_ANNOTATED_CDS"/>
    <property type="molecule type" value="Genomic_DNA"/>
</dbReference>
<dbReference type="HOGENOM" id="CLU_3144571_0_0_1"/>
<dbReference type="Proteomes" id="UP000014500">
    <property type="component" value="Unassembled WGS sequence"/>
</dbReference>
<accession>T1ILB9</accession>
<organism evidence="1 2">
    <name type="scientific">Strigamia maritima</name>
    <name type="common">European centipede</name>
    <name type="synonym">Geophilus maritimus</name>
    <dbReference type="NCBI Taxonomy" id="126957"/>
    <lineage>
        <taxon>Eukaryota</taxon>
        <taxon>Metazoa</taxon>
        <taxon>Ecdysozoa</taxon>
        <taxon>Arthropoda</taxon>
        <taxon>Myriapoda</taxon>
        <taxon>Chilopoda</taxon>
        <taxon>Pleurostigmophora</taxon>
        <taxon>Geophilomorpha</taxon>
        <taxon>Linotaeniidae</taxon>
        <taxon>Strigamia</taxon>
    </lineage>
</organism>
<sequence length="49" mass="5615">MLNNMDLAKSTVKYCEENKNSQYLLLQSSIKALEQTIAEFSKTNFCLPI</sequence>
<reference evidence="1" key="2">
    <citation type="submission" date="2015-02" db="UniProtKB">
        <authorList>
            <consortium name="EnsemblMetazoa"/>
        </authorList>
    </citation>
    <scope>IDENTIFICATION</scope>
</reference>
<evidence type="ECO:0000313" key="1">
    <source>
        <dbReference type="EnsemblMetazoa" id="SMAR001742-PA"/>
    </source>
</evidence>
<proteinExistence type="predicted"/>
<name>T1ILB9_STRMM</name>
<keyword evidence="2" id="KW-1185">Reference proteome</keyword>
<evidence type="ECO:0000313" key="2">
    <source>
        <dbReference type="Proteomes" id="UP000014500"/>
    </source>
</evidence>
<reference evidence="2" key="1">
    <citation type="submission" date="2011-05" db="EMBL/GenBank/DDBJ databases">
        <authorList>
            <person name="Richards S.R."/>
            <person name="Qu J."/>
            <person name="Jiang H."/>
            <person name="Jhangiani S.N."/>
            <person name="Agravi P."/>
            <person name="Goodspeed R."/>
            <person name="Gross S."/>
            <person name="Mandapat C."/>
            <person name="Jackson L."/>
            <person name="Mathew T."/>
            <person name="Pu L."/>
            <person name="Thornton R."/>
            <person name="Saada N."/>
            <person name="Wilczek-Boney K.B."/>
            <person name="Lee S."/>
            <person name="Kovar C."/>
            <person name="Wu Y."/>
            <person name="Scherer S.E."/>
            <person name="Worley K.C."/>
            <person name="Muzny D.M."/>
            <person name="Gibbs R."/>
        </authorList>
    </citation>
    <scope>NUCLEOTIDE SEQUENCE</scope>
    <source>
        <strain evidence="2">Brora</strain>
    </source>
</reference>